<name>A0ABD7X4Z7_PEDPE</name>
<organism evidence="1 2">
    <name type="scientific">Pediococcus pentosaceus</name>
    <dbReference type="NCBI Taxonomy" id="1255"/>
    <lineage>
        <taxon>Bacteria</taxon>
        <taxon>Bacillati</taxon>
        <taxon>Bacillota</taxon>
        <taxon>Bacilli</taxon>
        <taxon>Lactobacillales</taxon>
        <taxon>Lactobacillaceae</taxon>
        <taxon>Pediococcus</taxon>
    </lineage>
</organism>
<proteinExistence type="predicted"/>
<protein>
    <submittedName>
        <fullName evidence="1">Uncharacterized protein</fullName>
    </submittedName>
</protein>
<dbReference type="EMBL" id="CP118739">
    <property type="protein sequence ID" value="WEA56783.1"/>
    <property type="molecule type" value="Genomic_DNA"/>
</dbReference>
<reference evidence="1 2" key="1">
    <citation type="submission" date="2023-02" db="EMBL/GenBank/DDBJ databases">
        <title>Comparative genomics and fermentation flavor characterization of five lactic acid bacteria reveal flavor biosynthesis metabolic pathways in fermented muskmelon puree.</title>
        <authorList>
            <person name="Yuan L."/>
            <person name="Li M."/>
            <person name="Xu X."/>
            <person name="Lao F."/>
            <person name="Wu J."/>
        </authorList>
    </citation>
    <scope>NUCLEOTIDE SEQUENCE [LARGE SCALE GENOMIC DNA]</scope>
    <source>
        <strain evidence="1 2">Ca-4</strain>
    </source>
</reference>
<evidence type="ECO:0000313" key="1">
    <source>
        <dbReference type="EMBL" id="WEA56783.1"/>
    </source>
</evidence>
<dbReference type="AlphaFoldDB" id="A0ABD7X4Z7"/>
<evidence type="ECO:0000313" key="2">
    <source>
        <dbReference type="Proteomes" id="UP001214131"/>
    </source>
</evidence>
<accession>A0ABD7X4Z7</accession>
<dbReference type="RefSeq" id="WP_275000514.1">
    <property type="nucleotide sequence ID" value="NZ_CP118739.1"/>
</dbReference>
<gene>
    <name evidence="1" type="ORF">PWB86_06195</name>
</gene>
<dbReference type="Proteomes" id="UP001214131">
    <property type="component" value="Chromosome"/>
</dbReference>
<sequence>MKLVKIDDYTYVNPESIGAIKDDYLGTNIYLTGSDKPIETSAEIKKVLDAICGSEEHLNGKDNLIKAVVDGLSGITDITKISVEYNRRNHEQPGGFQVHRR</sequence>